<dbReference type="RefSeq" id="XP_014568494.1">
    <property type="nucleotide sequence ID" value="XM_014713008.1"/>
</dbReference>
<dbReference type="SUPFAM" id="SSF55811">
    <property type="entry name" value="Nudix"/>
    <property type="match status" value="1"/>
</dbReference>
<dbReference type="PANTHER" id="PTHR12992:SF11">
    <property type="entry name" value="MITOCHONDRIAL COENZYME A DIPHOSPHATASE NUDT8"/>
    <property type="match status" value="1"/>
</dbReference>
<dbReference type="Pfam" id="PF00293">
    <property type="entry name" value="NUDIX"/>
    <property type="match status" value="1"/>
</dbReference>
<dbReference type="PANTHER" id="PTHR12992">
    <property type="entry name" value="NUDIX HYDROLASE"/>
    <property type="match status" value="1"/>
</dbReference>
<dbReference type="HOGENOM" id="CLU_076940_0_0_1"/>
<evidence type="ECO:0000313" key="8">
    <source>
        <dbReference type="EMBL" id="GAA99246.1"/>
    </source>
</evidence>
<protein>
    <recommendedName>
        <fullName evidence="7">Nudix hydrolase domain-containing protein</fullName>
    </recommendedName>
</protein>
<dbReference type="PROSITE" id="PS51462">
    <property type="entry name" value="NUDIX"/>
    <property type="match status" value="1"/>
</dbReference>
<gene>
    <name evidence="8" type="primary">Mo05940</name>
    <name evidence="8" type="ORF">E5Q_05940</name>
</gene>
<dbReference type="eggNOG" id="KOG3069">
    <property type="taxonomic scope" value="Eukaryota"/>
</dbReference>
<name>G7E9C7_MIXOS</name>
<organism evidence="8 9">
    <name type="scientific">Mixia osmundae (strain CBS 9802 / IAM 14324 / JCM 22182 / KY 12970)</name>
    <dbReference type="NCBI Taxonomy" id="764103"/>
    <lineage>
        <taxon>Eukaryota</taxon>
        <taxon>Fungi</taxon>
        <taxon>Dikarya</taxon>
        <taxon>Basidiomycota</taxon>
        <taxon>Pucciniomycotina</taxon>
        <taxon>Mixiomycetes</taxon>
        <taxon>Mixiales</taxon>
        <taxon>Mixiaceae</taxon>
        <taxon>Mixia</taxon>
    </lineage>
</organism>
<dbReference type="InterPro" id="IPR045121">
    <property type="entry name" value="CoAse"/>
</dbReference>
<dbReference type="InterPro" id="IPR015797">
    <property type="entry name" value="NUDIX_hydrolase-like_dom_sf"/>
</dbReference>
<evidence type="ECO:0000259" key="7">
    <source>
        <dbReference type="PROSITE" id="PS51462"/>
    </source>
</evidence>
<evidence type="ECO:0000256" key="3">
    <source>
        <dbReference type="ARBA" id="ARBA00022723"/>
    </source>
</evidence>
<evidence type="ECO:0000256" key="6">
    <source>
        <dbReference type="ARBA" id="ARBA00023211"/>
    </source>
</evidence>
<dbReference type="OrthoDB" id="206213at2759"/>
<keyword evidence="4" id="KW-0378">Hydrolase</keyword>
<dbReference type="CDD" id="cd03426">
    <property type="entry name" value="NUDIX_CoAse_Nudt7"/>
    <property type="match status" value="1"/>
</dbReference>
<comment type="cofactor">
    <cofactor evidence="2">
        <name>Mg(2+)</name>
        <dbReference type="ChEBI" id="CHEBI:18420"/>
    </cofactor>
</comment>
<accession>G7E9C7</accession>
<keyword evidence="9" id="KW-1185">Reference proteome</keyword>
<keyword evidence="3" id="KW-0479">Metal-binding</keyword>
<evidence type="ECO:0000313" key="9">
    <source>
        <dbReference type="Proteomes" id="UP000009131"/>
    </source>
</evidence>
<evidence type="ECO:0000256" key="2">
    <source>
        <dbReference type="ARBA" id="ARBA00001946"/>
    </source>
</evidence>
<keyword evidence="5" id="KW-0460">Magnesium</keyword>
<dbReference type="GO" id="GO:0046872">
    <property type="term" value="F:metal ion binding"/>
    <property type="evidence" value="ECO:0007669"/>
    <property type="project" value="UniProtKB-KW"/>
</dbReference>
<dbReference type="InParanoid" id="G7E9C7"/>
<proteinExistence type="predicted"/>
<comment type="caution">
    <text evidence="8">The sequence shown here is derived from an EMBL/GenBank/DDBJ whole genome shotgun (WGS) entry which is preliminary data.</text>
</comment>
<dbReference type="Gene3D" id="3.90.79.10">
    <property type="entry name" value="Nucleoside Triphosphate Pyrophosphohydrolase"/>
    <property type="match status" value="1"/>
</dbReference>
<feature type="domain" description="Nudix hydrolase" evidence="7">
    <location>
        <begin position="90"/>
        <end position="263"/>
    </location>
</feature>
<evidence type="ECO:0000256" key="4">
    <source>
        <dbReference type="ARBA" id="ARBA00022801"/>
    </source>
</evidence>
<dbReference type="EMBL" id="BABT02000220">
    <property type="protein sequence ID" value="GAA99246.1"/>
    <property type="molecule type" value="Genomic_DNA"/>
</dbReference>
<evidence type="ECO:0000256" key="5">
    <source>
        <dbReference type="ARBA" id="ARBA00022842"/>
    </source>
</evidence>
<dbReference type="AlphaFoldDB" id="G7E9C7"/>
<dbReference type="STRING" id="764103.G7E9C7"/>
<dbReference type="InterPro" id="IPR000086">
    <property type="entry name" value="NUDIX_hydrolase_dom"/>
</dbReference>
<dbReference type="Proteomes" id="UP000009131">
    <property type="component" value="Unassembled WGS sequence"/>
</dbReference>
<reference evidence="8 9" key="2">
    <citation type="journal article" date="2012" name="Open Biol.">
        <title>Characteristics of nucleosomes and linker DNA regions on the genome of the basidiomycete Mixia osmundae revealed by mono- and dinucleosome mapping.</title>
        <authorList>
            <person name="Nishida H."/>
            <person name="Kondo S."/>
            <person name="Matsumoto T."/>
            <person name="Suzuki Y."/>
            <person name="Yoshikawa H."/>
            <person name="Taylor T.D."/>
            <person name="Sugiyama J."/>
        </authorList>
    </citation>
    <scope>NUCLEOTIDE SEQUENCE [LARGE SCALE GENOMIC DNA]</scope>
    <source>
        <strain evidence="9">CBS 9802 / IAM 14324 / JCM 22182 / KY 12970</strain>
    </source>
</reference>
<sequence>MLADLVESSLILSARKSCPGRRSVDVFAVSARVDEERWMTTTLRRQPFFDPLRPLTRSTAVLIGQQLALPRVPHSVSQLFFGDNLERWSGGRAAVGVGLSNVAVPHDRSQLAVLWRDENAHERLATLGGSTIRPAIVLTVRGGRLRSHAGEISLTGGKIDASDSSACACYVRETHEEIGLPAERVQVLGELDPTLSKDGLEVASFVAVLHGHSQSADEQIATLSVQDLLPNPGEVQRVFAIPLYELLDPNRQRKHAFRGLAHHEYRAFDVSDYTKGFTEDGDYKGLRGQASTPLESWGLSAWTLNSFLRLVQLL</sequence>
<keyword evidence="6" id="KW-0464">Manganese</keyword>
<evidence type="ECO:0000256" key="1">
    <source>
        <dbReference type="ARBA" id="ARBA00001936"/>
    </source>
</evidence>
<comment type="cofactor">
    <cofactor evidence="1">
        <name>Mn(2+)</name>
        <dbReference type="ChEBI" id="CHEBI:29035"/>
    </cofactor>
</comment>
<dbReference type="GO" id="GO:0010945">
    <property type="term" value="F:coenzyme A diphosphatase activity"/>
    <property type="evidence" value="ECO:0007669"/>
    <property type="project" value="InterPro"/>
</dbReference>
<reference evidence="8 9" key="1">
    <citation type="journal article" date="2011" name="J. Gen. Appl. Microbiol.">
        <title>Draft genome sequencing of the enigmatic basidiomycete Mixia osmundae.</title>
        <authorList>
            <person name="Nishida H."/>
            <person name="Nagatsuka Y."/>
            <person name="Sugiyama J."/>
        </authorList>
    </citation>
    <scope>NUCLEOTIDE SEQUENCE [LARGE SCALE GENOMIC DNA]</scope>
    <source>
        <strain evidence="9">CBS 9802 / IAM 14324 / JCM 22182 / KY 12970</strain>
    </source>
</reference>